<feature type="region of interest" description="Disordered" evidence="1">
    <location>
        <begin position="338"/>
        <end position="357"/>
    </location>
</feature>
<dbReference type="WBParaSite" id="nRc.2.0.1.t37597-RA">
    <property type="protein sequence ID" value="nRc.2.0.1.t37597-RA"/>
    <property type="gene ID" value="nRc.2.0.1.g37597"/>
</dbReference>
<sequence length="357" mass="39945">MTNFNRLIKFIFICFAIHKTKAIGEGVLDVNALLGIVSGLGNIFKDLNTTDISIDRLLGKWHQMYKAAINFDVFQTNMYCQIAYFTRNKVMGRDGFSIEEAFHVVAKNGPIEVYKRDVTKTGTGEYWMYTEEYFYPRQFFILKAGPDDHLSNSSAPYDYLIASDSNRLALMVFARDPQTFHDLYDRDVQEFLAKQGFGGYVFWNQPIAIYQGADCYYPSEQEVFARRVVKGTGNNQLQHQQQLLQPGLATAFGGAGDDATSALGTPWTAGQQQALLAQQRSATDFNARQLALLNARRLPFGPAGAPPSSAAGGLQQNFLTSLDANPTVQLQQLSDSLISNDQQNQQRNSRTVNVKLR</sequence>
<dbReference type="PANTHER" id="PTHR37437">
    <property type="entry name" value="LIPOCALIN-RELATED PROTEIN-RELATED"/>
    <property type="match status" value="1"/>
</dbReference>
<reference evidence="4" key="1">
    <citation type="submission" date="2022-11" db="UniProtKB">
        <authorList>
            <consortium name="WormBaseParasite"/>
        </authorList>
    </citation>
    <scope>IDENTIFICATION</scope>
</reference>
<evidence type="ECO:0000256" key="2">
    <source>
        <dbReference type="SAM" id="SignalP"/>
    </source>
</evidence>
<proteinExistence type="predicted"/>
<dbReference type="InterPro" id="IPR022272">
    <property type="entry name" value="Lipocalin_CS"/>
</dbReference>
<dbReference type="Gene3D" id="2.40.128.20">
    <property type="match status" value="1"/>
</dbReference>
<keyword evidence="2" id="KW-0732">Signal</keyword>
<protein>
    <submittedName>
        <fullName evidence="4">Uncharacterized protein</fullName>
    </submittedName>
</protein>
<keyword evidence="3" id="KW-1185">Reference proteome</keyword>
<feature type="signal peptide" evidence="2">
    <location>
        <begin position="1"/>
        <end position="22"/>
    </location>
</feature>
<dbReference type="Proteomes" id="UP000887565">
    <property type="component" value="Unplaced"/>
</dbReference>
<evidence type="ECO:0000313" key="4">
    <source>
        <dbReference type="WBParaSite" id="nRc.2.0.1.t37597-RA"/>
    </source>
</evidence>
<dbReference type="AlphaFoldDB" id="A0A915KFU1"/>
<feature type="compositionally biased region" description="Low complexity" evidence="1">
    <location>
        <begin position="339"/>
        <end position="350"/>
    </location>
</feature>
<dbReference type="PANTHER" id="PTHR37437:SF1">
    <property type="entry name" value="LIPOCALIN-RELATED PROTEIN"/>
    <property type="match status" value="1"/>
</dbReference>
<dbReference type="InterPro" id="IPR012674">
    <property type="entry name" value="Calycin"/>
</dbReference>
<evidence type="ECO:0000313" key="3">
    <source>
        <dbReference type="Proteomes" id="UP000887565"/>
    </source>
</evidence>
<organism evidence="3 4">
    <name type="scientific">Romanomermis culicivorax</name>
    <name type="common">Nematode worm</name>
    <dbReference type="NCBI Taxonomy" id="13658"/>
    <lineage>
        <taxon>Eukaryota</taxon>
        <taxon>Metazoa</taxon>
        <taxon>Ecdysozoa</taxon>
        <taxon>Nematoda</taxon>
        <taxon>Enoplea</taxon>
        <taxon>Dorylaimia</taxon>
        <taxon>Mermithida</taxon>
        <taxon>Mermithoidea</taxon>
        <taxon>Mermithidae</taxon>
        <taxon>Romanomermis</taxon>
    </lineage>
</organism>
<dbReference type="SUPFAM" id="SSF50814">
    <property type="entry name" value="Lipocalins"/>
    <property type="match status" value="1"/>
</dbReference>
<dbReference type="PROSITE" id="PS00213">
    <property type="entry name" value="LIPOCALIN"/>
    <property type="match status" value="1"/>
</dbReference>
<name>A0A915KFU1_ROMCU</name>
<feature type="chain" id="PRO_5037709581" evidence="2">
    <location>
        <begin position="23"/>
        <end position="357"/>
    </location>
</feature>
<evidence type="ECO:0000256" key="1">
    <source>
        <dbReference type="SAM" id="MobiDB-lite"/>
    </source>
</evidence>
<accession>A0A915KFU1</accession>